<dbReference type="InterPro" id="IPR050643">
    <property type="entry name" value="Periplasmic_pilus_chap"/>
</dbReference>
<dbReference type="GO" id="GO:0030288">
    <property type="term" value="C:outer membrane-bounded periplasmic space"/>
    <property type="evidence" value="ECO:0007669"/>
    <property type="project" value="InterPro"/>
</dbReference>
<dbReference type="InterPro" id="IPR016147">
    <property type="entry name" value="Pili_assmbl_chaperone_N"/>
</dbReference>
<dbReference type="AlphaFoldDB" id="A0A3N4VC77"/>
<dbReference type="RefSeq" id="WP_123770361.1">
    <property type="nucleotide sequence ID" value="NZ_RKQN01000002.1"/>
</dbReference>
<feature type="domain" description="Pili assembly chaperone N-terminal" evidence="2">
    <location>
        <begin position="28"/>
        <end position="145"/>
    </location>
</feature>
<dbReference type="InterPro" id="IPR013783">
    <property type="entry name" value="Ig-like_fold"/>
</dbReference>
<dbReference type="SUPFAM" id="SSF49354">
    <property type="entry name" value="PapD-like"/>
    <property type="match status" value="1"/>
</dbReference>
<accession>A0A3N4VC77</accession>
<proteinExistence type="predicted"/>
<dbReference type="Proteomes" id="UP000269708">
    <property type="component" value="Unassembled WGS sequence"/>
</dbReference>
<organism evidence="3 4">
    <name type="scientific">Vulcaniibacterium tengchongense</name>
    <dbReference type="NCBI Taxonomy" id="1273429"/>
    <lineage>
        <taxon>Bacteria</taxon>
        <taxon>Pseudomonadati</taxon>
        <taxon>Pseudomonadota</taxon>
        <taxon>Gammaproteobacteria</taxon>
        <taxon>Lysobacterales</taxon>
        <taxon>Lysobacteraceae</taxon>
        <taxon>Vulcaniibacterium</taxon>
    </lineage>
</organism>
<evidence type="ECO:0000259" key="2">
    <source>
        <dbReference type="Pfam" id="PF00345"/>
    </source>
</evidence>
<comment type="caution">
    <text evidence="3">The sequence shown here is derived from an EMBL/GenBank/DDBJ whole genome shotgun (WGS) entry which is preliminary data.</text>
</comment>
<dbReference type="OrthoDB" id="511700at2"/>
<dbReference type="InterPro" id="IPR008962">
    <property type="entry name" value="PapD-like_sf"/>
</dbReference>
<dbReference type="EMBL" id="RKQN01000002">
    <property type="protein sequence ID" value="RPE80218.1"/>
    <property type="molecule type" value="Genomic_DNA"/>
</dbReference>
<sequence length="238" mass="24351">MAPRRPALAAAALALALLAGATQARGQLQVRQTSVELPPGVRGGRLVLANAGDAPVAAQVRLYAWTQAGGEDRLEPSQALAVSPAIAEIPPGGEQLVRVVRNATAPAAQEQAYRLVVDELPGDPGAEAGQAVQVRMRYLVPAFVRTADPAPAALDCALEPAALVCRNRGGRAAQLGASGLVARDGARLELTPGLLGYVLAGSTRRFALDAKALGGKAWSTLEVQLNGQPASIALSGQP</sequence>
<reference evidence="3 4" key="1">
    <citation type="submission" date="2018-11" db="EMBL/GenBank/DDBJ databases">
        <title>Genomic Encyclopedia of Type Strains, Phase IV (KMG-IV): sequencing the most valuable type-strain genomes for metagenomic binning, comparative biology and taxonomic classification.</title>
        <authorList>
            <person name="Goeker M."/>
        </authorList>
    </citation>
    <scope>NUCLEOTIDE SEQUENCE [LARGE SCALE GENOMIC DNA]</scope>
    <source>
        <strain evidence="3 4">DSM 25623</strain>
    </source>
</reference>
<evidence type="ECO:0000313" key="4">
    <source>
        <dbReference type="Proteomes" id="UP000269708"/>
    </source>
</evidence>
<dbReference type="PANTHER" id="PTHR30251:SF4">
    <property type="entry name" value="SLR1668 PROTEIN"/>
    <property type="match status" value="1"/>
</dbReference>
<name>A0A3N4VC77_9GAMM</name>
<keyword evidence="1" id="KW-0732">Signal</keyword>
<dbReference type="Gene3D" id="2.60.40.10">
    <property type="entry name" value="Immunoglobulins"/>
    <property type="match status" value="1"/>
</dbReference>
<dbReference type="Pfam" id="PF00345">
    <property type="entry name" value="PapD_N"/>
    <property type="match status" value="1"/>
</dbReference>
<feature type="signal peptide" evidence="1">
    <location>
        <begin position="1"/>
        <end position="24"/>
    </location>
</feature>
<feature type="chain" id="PRO_5018158712" evidence="1">
    <location>
        <begin position="25"/>
        <end position="238"/>
    </location>
</feature>
<keyword evidence="4" id="KW-1185">Reference proteome</keyword>
<dbReference type="PANTHER" id="PTHR30251">
    <property type="entry name" value="PILUS ASSEMBLY CHAPERONE"/>
    <property type="match status" value="1"/>
</dbReference>
<protein>
    <submittedName>
        <fullName evidence="3">Fimbrial chaperone protein</fullName>
    </submittedName>
</protein>
<dbReference type="GO" id="GO:0071555">
    <property type="term" value="P:cell wall organization"/>
    <property type="evidence" value="ECO:0007669"/>
    <property type="project" value="InterPro"/>
</dbReference>
<gene>
    <name evidence="3" type="ORF">EDC50_2050</name>
</gene>
<evidence type="ECO:0000313" key="3">
    <source>
        <dbReference type="EMBL" id="RPE80218.1"/>
    </source>
</evidence>
<evidence type="ECO:0000256" key="1">
    <source>
        <dbReference type="SAM" id="SignalP"/>
    </source>
</evidence>